<dbReference type="PANTHER" id="PTHR31442">
    <property type="entry name" value="HOMEODOMAIN-LIKE SUPERFAMILY PROTEIN-RELATED"/>
    <property type="match status" value="1"/>
</dbReference>
<protein>
    <submittedName>
        <fullName evidence="1">Uncharacterized protein</fullName>
    </submittedName>
</protein>
<accession>A0AAP0G015</accession>
<dbReference type="GO" id="GO:0005634">
    <property type="term" value="C:nucleus"/>
    <property type="evidence" value="ECO:0007669"/>
    <property type="project" value="TreeGrafter"/>
</dbReference>
<name>A0AAP0G015_9ASPA</name>
<evidence type="ECO:0000313" key="1">
    <source>
        <dbReference type="EMBL" id="KAK8928945.1"/>
    </source>
</evidence>
<dbReference type="Gene3D" id="1.10.10.60">
    <property type="entry name" value="Homeodomain-like"/>
    <property type="match status" value="1"/>
</dbReference>
<dbReference type="EMBL" id="JBBWWQ010000015">
    <property type="protein sequence ID" value="KAK8928945.1"/>
    <property type="molecule type" value="Genomic_DNA"/>
</dbReference>
<comment type="caution">
    <text evidence="1">The sequence shown here is derived from an EMBL/GenBank/DDBJ whole genome shotgun (WGS) entry which is preliminary data.</text>
</comment>
<dbReference type="Proteomes" id="UP001418222">
    <property type="component" value="Unassembled WGS sequence"/>
</dbReference>
<dbReference type="PANTHER" id="PTHR31442:SF29">
    <property type="entry name" value="HOMEODOMAIN-LIKE SUPERFAMILY PROTEIN"/>
    <property type="match status" value="1"/>
</dbReference>
<dbReference type="GO" id="GO:0003700">
    <property type="term" value="F:DNA-binding transcription factor activity"/>
    <property type="evidence" value="ECO:0007669"/>
    <property type="project" value="InterPro"/>
</dbReference>
<evidence type="ECO:0000313" key="2">
    <source>
        <dbReference type="Proteomes" id="UP001418222"/>
    </source>
</evidence>
<proteinExistence type="predicted"/>
<organism evidence="1 2">
    <name type="scientific">Platanthera zijinensis</name>
    <dbReference type="NCBI Taxonomy" id="2320716"/>
    <lineage>
        <taxon>Eukaryota</taxon>
        <taxon>Viridiplantae</taxon>
        <taxon>Streptophyta</taxon>
        <taxon>Embryophyta</taxon>
        <taxon>Tracheophyta</taxon>
        <taxon>Spermatophyta</taxon>
        <taxon>Magnoliopsida</taxon>
        <taxon>Liliopsida</taxon>
        <taxon>Asparagales</taxon>
        <taxon>Orchidaceae</taxon>
        <taxon>Orchidoideae</taxon>
        <taxon>Orchideae</taxon>
        <taxon>Orchidinae</taxon>
        <taxon>Platanthera</taxon>
    </lineage>
</organism>
<sequence length="251" mass="28151">MTCGLTACAITTCCLRGFPLLVFSVSIGYITKSCLAMYVLPCKSGFSKEMSSSQDFDWQNILIDENCFEQGDDVESSIDSSYMEEGSTSVSWKRRTTSGTRTPCQGLTGENVASHLQKYRIYRNRMRYSSSAIGAAAMPAVDAATEQLFSRNHIPRPFLSTMPGQQPYMQIIAPPYPQHQWQMEATPAASQQQQYYHQSKIRHFMSPLDLTQANGGFLPLEQCSHKMLLHCQISMEMICSLSLEEEEKGGF</sequence>
<dbReference type="InterPro" id="IPR044841">
    <property type="entry name" value="LUX/BOA-like"/>
</dbReference>
<reference evidence="1 2" key="1">
    <citation type="journal article" date="2022" name="Nat. Plants">
        <title>Genomes of leafy and leafless Platanthera orchids illuminate the evolution of mycoheterotrophy.</title>
        <authorList>
            <person name="Li M.H."/>
            <person name="Liu K.W."/>
            <person name="Li Z."/>
            <person name="Lu H.C."/>
            <person name="Ye Q.L."/>
            <person name="Zhang D."/>
            <person name="Wang J.Y."/>
            <person name="Li Y.F."/>
            <person name="Zhong Z.M."/>
            <person name="Liu X."/>
            <person name="Yu X."/>
            <person name="Liu D.K."/>
            <person name="Tu X.D."/>
            <person name="Liu B."/>
            <person name="Hao Y."/>
            <person name="Liao X.Y."/>
            <person name="Jiang Y.T."/>
            <person name="Sun W.H."/>
            <person name="Chen J."/>
            <person name="Chen Y.Q."/>
            <person name="Ai Y."/>
            <person name="Zhai J.W."/>
            <person name="Wu S.S."/>
            <person name="Zhou Z."/>
            <person name="Hsiao Y.Y."/>
            <person name="Wu W.L."/>
            <person name="Chen Y.Y."/>
            <person name="Lin Y.F."/>
            <person name="Hsu J.L."/>
            <person name="Li C.Y."/>
            <person name="Wang Z.W."/>
            <person name="Zhao X."/>
            <person name="Zhong W.Y."/>
            <person name="Ma X.K."/>
            <person name="Ma L."/>
            <person name="Huang J."/>
            <person name="Chen G.Z."/>
            <person name="Huang M.Z."/>
            <person name="Huang L."/>
            <person name="Peng D.H."/>
            <person name="Luo Y.B."/>
            <person name="Zou S.Q."/>
            <person name="Chen S.P."/>
            <person name="Lan S."/>
            <person name="Tsai W.C."/>
            <person name="Van de Peer Y."/>
            <person name="Liu Z.J."/>
        </authorList>
    </citation>
    <scope>NUCLEOTIDE SEQUENCE [LARGE SCALE GENOMIC DNA]</scope>
    <source>
        <strain evidence="1">Lor287</strain>
    </source>
</reference>
<keyword evidence="2" id="KW-1185">Reference proteome</keyword>
<gene>
    <name evidence="1" type="ORF">KSP39_PZI017484</name>
</gene>
<dbReference type="AlphaFoldDB" id="A0AAP0G015"/>